<dbReference type="EMBL" id="JAZGQO010000007">
    <property type="protein sequence ID" value="KAK6180660.1"/>
    <property type="molecule type" value="Genomic_DNA"/>
</dbReference>
<dbReference type="Gene3D" id="1.20.5.190">
    <property type="match status" value="2"/>
</dbReference>
<evidence type="ECO:0000313" key="1">
    <source>
        <dbReference type="EMBL" id="KAK6180660.1"/>
    </source>
</evidence>
<dbReference type="PANTHER" id="PTHR15673:SF2">
    <property type="entry name" value="IQ CALMODULIN-BINDING MOTIF-CONTAINING PROTEIN 1"/>
    <property type="match status" value="1"/>
</dbReference>
<dbReference type="GO" id="GO:0005929">
    <property type="term" value="C:cilium"/>
    <property type="evidence" value="ECO:0007669"/>
    <property type="project" value="TreeGrafter"/>
</dbReference>
<evidence type="ECO:0008006" key="3">
    <source>
        <dbReference type="Google" id="ProtNLM"/>
    </source>
</evidence>
<dbReference type="GO" id="GO:0005516">
    <property type="term" value="F:calmodulin binding"/>
    <property type="evidence" value="ECO:0007669"/>
    <property type="project" value="InterPro"/>
</dbReference>
<name>A0AAN8Q1Y4_PATCE</name>
<dbReference type="Pfam" id="PF00612">
    <property type="entry name" value="IQ"/>
    <property type="match status" value="3"/>
</dbReference>
<comment type="caution">
    <text evidence="1">The sequence shown here is derived from an EMBL/GenBank/DDBJ whole genome shotgun (WGS) entry which is preliminary data.</text>
</comment>
<protein>
    <recommendedName>
        <fullName evidence="3">IQ calmodulin-binding motif-containing protein 1</fullName>
    </recommendedName>
</protein>
<dbReference type="SUPFAM" id="SSF48371">
    <property type="entry name" value="ARM repeat"/>
    <property type="match status" value="1"/>
</dbReference>
<dbReference type="InterPro" id="IPR000048">
    <property type="entry name" value="IQ_motif_EF-hand-BS"/>
</dbReference>
<dbReference type="InterPro" id="IPR028765">
    <property type="entry name" value="IQCB1"/>
</dbReference>
<proteinExistence type="predicted"/>
<dbReference type="Proteomes" id="UP001347796">
    <property type="component" value="Unassembled WGS sequence"/>
</dbReference>
<sequence>MSTLNETPLSDRRDKRVINLASEISEARDRKIPILLLGVKGILNSAESGSQDGVRIRQELYSYNVLQVLVLVLRQDFSVIDGDWTTAASLAKILSVACTGVDLKKEDASGFYDDLLPKACENLFLLCRHIQAYYTQIPETDFSEIEEAKTMENFQTVMDALAYLVAAHSHLCKNVYTSPWLLQLLISDDVDTVVSVMSFLLKVIRINGYLLNKLDDNTAFTIMDELIYKLTVNNIIEVAAIAVKCVLKVCDYHKGMVGALSTRYKGLRPLLGKWSGQGFDRDLKHLLTILETGSLHRAENEKFFDAAMVIQMMWRGFSTRKKLKKANTAFAKFQKNYRLKKRHVTMKKEEEKLAKEFERQLKENRLKIMREFHQKQLHTIEILPAAKVEQYLAKEKSVAAVKIQTLWRGKKERDLLPWRQQVRLQVRAAIRIQRYVRKWLDRRADRSKDISVSLKPPGLTDARRIELQTQIQEWRDLHPTHIKDREGLQEIHNRAAHLLAKHYLNIKSNRQKQHHLESLMARLDTDSDLVQLAPKLKDVTDKDVEMYTSRSVPVATKARLNHIETIRRLQKPWWKRLGEEDEDQFREEYQEMDEYLF</sequence>
<evidence type="ECO:0000313" key="2">
    <source>
        <dbReference type="Proteomes" id="UP001347796"/>
    </source>
</evidence>
<organism evidence="1 2">
    <name type="scientific">Patella caerulea</name>
    <name type="common">Rayed Mediterranean limpet</name>
    <dbReference type="NCBI Taxonomy" id="87958"/>
    <lineage>
        <taxon>Eukaryota</taxon>
        <taxon>Metazoa</taxon>
        <taxon>Spiralia</taxon>
        <taxon>Lophotrochozoa</taxon>
        <taxon>Mollusca</taxon>
        <taxon>Gastropoda</taxon>
        <taxon>Patellogastropoda</taxon>
        <taxon>Patelloidea</taxon>
        <taxon>Patellidae</taxon>
        <taxon>Patella</taxon>
    </lineage>
</organism>
<accession>A0AAN8Q1Y4</accession>
<dbReference type="PANTHER" id="PTHR15673">
    <property type="entry name" value="IQ CALMODULIN-BINDING MOTIF CONTAINING PROTEIN 1"/>
    <property type="match status" value="1"/>
</dbReference>
<dbReference type="AlphaFoldDB" id="A0AAN8Q1Y4"/>
<keyword evidence="2" id="KW-1185">Reference proteome</keyword>
<dbReference type="PROSITE" id="PS50096">
    <property type="entry name" value="IQ"/>
    <property type="match status" value="3"/>
</dbReference>
<dbReference type="GO" id="GO:0060271">
    <property type="term" value="P:cilium assembly"/>
    <property type="evidence" value="ECO:0007669"/>
    <property type="project" value="InterPro"/>
</dbReference>
<dbReference type="SMART" id="SM00015">
    <property type="entry name" value="IQ"/>
    <property type="match status" value="3"/>
</dbReference>
<reference evidence="1 2" key="1">
    <citation type="submission" date="2024-01" db="EMBL/GenBank/DDBJ databases">
        <title>The genome of the rayed Mediterranean limpet Patella caerulea (Linnaeus, 1758).</title>
        <authorList>
            <person name="Anh-Thu Weber A."/>
            <person name="Halstead-Nussloch G."/>
        </authorList>
    </citation>
    <scope>NUCLEOTIDE SEQUENCE [LARGE SCALE GENOMIC DNA]</scope>
    <source>
        <strain evidence="1">AATW-2023a</strain>
        <tissue evidence="1">Whole specimen</tissue>
    </source>
</reference>
<gene>
    <name evidence="1" type="ORF">SNE40_008669</name>
</gene>
<dbReference type="InterPro" id="IPR016024">
    <property type="entry name" value="ARM-type_fold"/>
</dbReference>
<dbReference type="CDD" id="cd23767">
    <property type="entry name" value="IQCD"/>
    <property type="match status" value="1"/>
</dbReference>